<dbReference type="EMBL" id="JASKMA010000007">
    <property type="protein sequence ID" value="MDT6984173.1"/>
    <property type="molecule type" value="Genomic_DNA"/>
</dbReference>
<evidence type="ECO:0000313" key="2">
    <source>
        <dbReference type="EMBL" id="MDT6984173.1"/>
    </source>
</evidence>
<dbReference type="Proteomes" id="UP001249760">
    <property type="component" value="Unassembled WGS sequence"/>
</dbReference>
<sequence>MMRRLRFLVPGEGTWCWYELDGDAVARRQAVFDRSLPVPDPDDPWGGTAESMEGGVSVAADREGLSAVREHFGPVGAQMYESVYGPLTDGRVRVPGNAEDVSEAEFERAWDAARRQRHFTRHRGGPLPEGTSVTGTVVALPWGPGRTGLAVDIGMPGRGFVDMGHLPVAPEDWPTVGTVTEFEVVQIRIHTSADGADLEVRLRPTATPPPGEPWPRPAPR</sequence>
<accession>A0ABU3JQF3</accession>
<comment type="caution">
    <text evidence="2">The sequence shown here is derived from an EMBL/GenBank/DDBJ whole genome shotgun (WGS) entry which is preliminary data.</text>
</comment>
<protein>
    <recommendedName>
        <fullName evidence="4">S1 motif domain-containing protein</fullName>
    </recommendedName>
</protein>
<feature type="compositionally biased region" description="Pro residues" evidence="1">
    <location>
        <begin position="206"/>
        <end position="220"/>
    </location>
</feature>
<evidence type="ECO:0000256" key="1">
    <source>
        <dbReference type="SAM" id="MobiDB-lite"/>
    </source>
</evidence>
<reference evidence="2 3" key="1">
    <citation type="submission" date="2023-05" db="EMBL/GenBank/DDBJ databases">
        <title>Streptomyces fuscus sp. nov., a brown-black pigment producing actinomyces isolated from dry sand of Sea duck farm.</title>
        <authorList>
            <person name="Xie J."/>
            <person name="Shen N."/>
        </authorList>
    </citation>
    <scope>NUCLEOTIDE SEQUENCE [LARGE SCALE GENOMIC DNA]</scope>
    <source>
        <strain evidence="2 3">CGMCC 4.1745</strain>
    </source>
</reference>
<feature type="region of interest" description="Disordered" evidence="1">
    <location>
        <begin position="196"/>
        <end position="220"/>
    </location>
</feature>
<gene>
    <name evidence="2" type="ORF">QNO04_11955</name>
</gene>
<proteinExistence type="predicted"/>
<evidence type="ECO:0008006" key="4">
    <source>
        <dbReference type="Google" id="ProtNLM"/>
    </source>
</evidence>
<organism evidence="2 3">
    <name type="scientific">Streptomyces lusitanus</name>
    <dbReference type="NCBI Taxonomy" id="68232"/>
    <lineage>
        <taxon>Bacteria</taxon>
        <taxon>Bacillati</taxon>
        <taxon>Actinomycetota</taxon>
        <taxon>Actinomycetes</taxon>
        <taxon>Kitasatosporales</taxon>
        <taxon>Streptomycetaceae</taxon>
        <taxon>Streptomyces</taxon>
    </lineage>
</organism>
<dbReference type="RefSeq" id="WP_394307591.1">
    <property type="nucleotide sequence ID" value="NZ_JASKMA010000007.1"/>
</dbReference>
<evidence type="ECO:0000313" key="3">
    <source>
        <dbReference type="Proteomes" id="UP001249760"/>
    </source>
</evidence>
<name>A0ABU3JQF3_9ACTN</name>
<keyword evidence="3" id="KW-1185">Reference proteome</keyword>